<dbReference type="InterPro" id="IPR057264">
    <property type="entry name" value="Ribosomal_uL24_C"/>
</dbReference>
<name>A0A179B670_9ACTO</name>
<keyword evidence="5" id="KW-0694">RNA-binding</keyword>
<dbReference type="GO" id="GO:0003735">
    <property type="term" value="F:structural constituent of ribosome"/>
    <property type="evidence" value="ECO:0007669"/>
    <property type="project" value="InterPro"/>
</dbReference>
<dbReference type="GO" id="GO:0019843">
    <property type="term" value="F:rRNA binding"/>
    <property type="evidence" value="ECO:0007669"/>
    <property type="project" value="UniProtKB-UniRule"/>
</dbReference>
<reference evidence="7 8" key="1">
    <citation type="submission" date="2016-04" db="EMBL/GenBank/DDBJ databases">
        <title>Peptidophaga gingivicola gen. nov., sp. nov., isolated from human subgingival plaque.</title>
        <authorList>
            <person name="Beall C.J."/>
            <person name="Mokrzan E.M."/>
            <person name="Griffen A.L."/>
            <person name="Leys E.J."/>
        </authorList>
    </citation>
    <scope>NUCLEOTIDE SEQUENCE [LARGE SCALE GENOMIC DNA]</scope>
    <source>
        <strain evidence="7 8">BA112</strain>
    </source>
</reference>
<dbReference type="NCBIfam" id="TIGR01079">
    <property type="entry name" value="rplX_bact"/>
    <property type="match status" value="1"/>
</dbReference>
<comment type="function">
    <text evidence="5">One of two assembly initiator proteins, it binds directly to the 5'-end of the 23S rRNA, where it nucleates assembly of the 50S subunit.</text>
</comment>
<dbReference type="InterPro" id="IPR003256">
    <property type="entry name" value="Ribosomal_uL24"/>
</dbReference>
<dbReference type="SUPFAM" id="SSF50104">
    <property type="entry name" value="Translation proteins SH3-like domain"/>
    <property type="match status" value="1"/>
</dbReference>
<proteinExistence type="inferred from homology"/>
<dbReference type="GO" id="GO:0005840">
    <property type="term" value="C:ribosome"/>
    <property type="evidence" value="ECO:0007669"/>
    <property type="project" value="UniProtKB-KW"/>
</dbReference>
<dbReference type="GO" id="GO:1990904">
    <property type="term" value="C:ribonucleoprotein complex"/>
    <property type="evidence" value="ECO:0007669"/>
    <property type="project" value="UniProtKB-KW"/>
</dbReference>
<evidence type="ECO:0000256" key="2">
    <source>
        <dbReference type="ARBA" id="ARBA00022980"/>
    </source>
</evidence>
<keyword evidence="3 5" id="KW-0687">Ribonucleoprotein</keyword>
<organism evidence="7 8">
    <name type="scientific">Peptidiphaga gingivicola</name>
    <dbReference type="NCBI Taxonomy" id="2741497"/>
    <lineage>
        <taxon>Bacteria</taxon>
        <taxon>Bacillati</taxon>
        <taxon>Actinomycetota</taxon>
        <taxon>Actinomycetes</taxon>
        <taxon>Actinomycetales</taxon>
        <taxon>Actinomycetaceae</taxon>
        <taxon>Peptidiphaga</taxon>
    </lineage>
</organism>
<evidence type="ECO:0000256" key="4">
    <source>
        <dbReference type="ARBA" id="ARBA00035206"/>
    </source>
</evidence>
<comment type="function">
    <text evidence="5">One of the proteins that surrounds the polypeptide exit tunnel on the outside of the subunit.</text>
</comment>
<dbReference type="EMBL" id="LVZK01000001">
    <property type="protein sequence ID" value="OAP86534.1"/>
    <property type="molecule type" value="Genomic_DNA"/>
</dbReference>
<dbReference type="STRING" id="1823756.A4H34_05235"/>
<comment type="similarity">
    <text evidence="1 5">Belongs to the universal ribosomal protein uL24 family.</text>
</comment>
<dbReference type="AlphaFoldDB" id="A0A179B670"/>
<evidence type="ECO:0000313" key="7">
    <source>
        <dbReference type="EMBL" id="OAP86534.1"/>
    </source>
</evidence>
<feature type="domain" description="Large ribosomal subunit protein uL24 C-terminal" evidence="6">
    <location>
        <begin position="63"/>
        <end position="135"/>
    </location>
</feature>
<evidence type="ECO:0000256" key="5">
    <source>
        <dbReference type="HAMAP-Rule" id="MF_01326"/>
    </source>
</evidence>
<evidence type="ECO:0000313" key="8">
    <source>
        <dbReference type="Proteomes" id="UP000078368"/>
    </source>
</evidence>
<dbReference type="InterPro" id="IPR041988">
    <property type="entry name" value="Ribosomal_uL24_KOW"/>
</dbReference>
<comment type="subunit">
    <text evidence="5">Part of the 50S ribosomal subunit.</text>
</comment>
<dbReference type="CDD" id="cd06089">
    <property type="entry name" value="KOW_RPL26"/>
    <property type="match status" value="1"/>
</dbReference>
<dbReference type="HAMAP" id="MF_01326_B">
    <property type="entry name" value="Ribosomal_uL24_B"/>
    <property type="match status" value="1"/>
</dbReference>
<dbReference type="Gene3D" id="2.30.30.30">
    <property type="match status" value="1"/>
</dbReference>
<dbReference type="RefSeq" id="WP_040322780.1">
    <property type="nucleotide sequence ID" value="NZ_LVZK01000001.1"/>
</dbReference>
<dbReference type="PANTHER" id="PTHR12903">
    <property type="entry name" value="MITOCHONDRIAL RIBOSOMAL PROTEIN L24"/>
    <property type="match status" value="1"/>
</dbReference>
<evidence type="ECO:0000256" key="3">
    <source>
        <dbReference type="ARBA" id="ARBA00023274"/>
    </source>
</evidence>
<evidence type="ECO:0000256" key="1">
    <source>
        <dbReference type="ARBA" id="ARBA00010618"/>
    </source>
</evidence>
<accession>A0A179B670</accession>
<dbReference type="GO" id="GO:0006412">
    <property type="term" value="P:translation"/>
    <property type="evidence" value="ECO:0007669"/>
    <property type="project" value="UniProtKB-UniRule"/>
</dbReference>
<dbReference type="InterPro" id="IPR008991">
    <property type="entry name" value="Translation_prot_SH3-like_sf"/>
</dbReference>
<sequence>MMAKIKKGDLVQVIAGRTSNSKKIEERNARRAELGLDPIEPGDRGKQGVVLSVLGDRVIVEGINRVKKHVKASQNQRGGSAGGIETVEAPIHISKVALVGPDKKPIRVGHREVEVERDGRTKIMRERIGRRGGKEIEL</sequence>
<dbReference type="Proteomes" id="UP000078368">
    <property type="component" value="Unassembled WGS sequence"/>
</dbReference>
<dbReference type="Pfam" id="PF17136">
    <property type="entry name" value="ribosomal_L24"/>
    <property type="match status" value="1"/>
</dbReference>
<gene>
    <name evidence="5" type="primary">rplX</name>
    <name evidence="7" type="ORF">A4H34_05235</name>
</gene>
<dbReference type="InterPro" id="IPR014722">
    <property type="entry name" value="Rib_uL2_dom2"/>
</dbReference>
<keyword evidence="8" id="KW-1185">Reference proteome</keyword>
<protein>
    <recommendedName>
        <fullName evidence="4 5">Large ribosomal subunit protein uL24</fullName>
    </recommendedName>
</protein>
<comment type="caution">
    <text evidence="7">The sequence shown here is derived from an EMBL/GenBank/DDBJ whole genome shotgun (WGS) entry which is preliminary data.</text>
</comment>
<keyword evidence="5" id="KW-0699">rRNA-binding</keyword>
<keyword evidence="2 5" id="KW-0689">Ribosomal protein</keyword>
<evidence type="ECO:0000259" key="6">
    <source>
        <dbReference type="Pfam" id="PF17136"/>
    </source>
</evidence>